<evidence type="ECO:0000256" key="1">
    <source>
        <dbReference type="SAM" id="SignalP"/>
    </source>
</evidence>
<feature type="chain" id="PRO_5040325591" evidence="1">
    <location>
        <begin position="22"/>
        <end position="317"/>
    </location>
</feature>
<feature type="signal peptide" evidence="1">
    <location>
        <begin position="1"/>
        <end position="21"/>
    </location>
</feature>
<name>A0A9P4IWD0_9PEZI</name>
<dbReference type="Proteomes" id="UP000799439">
    <property type="component" value="Unassembled WGS sequence"/>
</dbReference>
<organism evidence="2 3">
    <name type="scientific">Myriangium duriaei CBS 260.36</name>
    <dbReference type="NCBI Taxonomy" id="1168546"/>
    <lineage>
        <taxon>Eukaryota</taxon>
        <taxon>Fungi</taxon>
        <taxon>Dikarya</taxon>
        <taxon>Ascomycota</taxon>
        <taxon>Pezizomycotina</taxon>
        <taxon>Dothideomycetes</taxon>
        <taxon>Dothideomycetidae</taxon>
        <taxon>Myriangiales</taxon>
        <taxon>Myriangiaceae</taxon>
        <taxon>Myriangium</taxon>
    </lineage>
</organism>
<protein>
    <submittedName>
        <fullName evidence="2">Uncharacterized protein</fullName>
    </submittedName>
</protein>
<gene>
    <name evidence="2" type="ORF">K461DRAFT_315878</name>
</gene>
<proteinExistence type="predicted"/>
<keyword evidence="1" id="KW-0732">Signal</keyword>
<evidence type="ECO:0000313" key="3">
    <source>
        <dbReference type="Proteomes" id="UP000799439"/>
    </source>
</evidence>
<sequence>MKSLAFIYSVLVALFTCSAYAVSEECKELQPYLRLTNNHITHPVYFCKYYLLSPRTRSPLLHVDATTLTSACKCILTQHGVDIPTPKISPAVSSPVSRPAPQCNTKYRKLIRKSFYEPRAFCAYYHASARFHSPVPGATVQNIIDGCACIKALSTTTEVPVETLTVIPTESTDVARSDTFTNTPETSTAVDTPVNTFTDSGPLPLTTEIAHVVNAGNSQTYDMTLSMLTSGNGSYMNGGQVYNGASFTATLATTEAFASCVSYAGAYQSAGIPLMVNFFLQTNNNWQCILVRTDEGDELSWAAADAVECSWAFKEEG</sequence>
<dbReference type="OrthoDB" id="3848409at2759"/>
<dbReference type="EMBL" id="ML996092">
    <property type="protein sequence ID" value="KAF2148930.1"/>
    <property type="molecule type" value="Genomic_DNA"/>
</dbReference>
<accession>A0A9P4IWD0</accession>
<reference evidence="2" key="1">
    <citation type="journal article" date="2020" name="Stud. Mycol.">
        <title>101 Dothideomycetes genomes: a test case for predicting lifestyles and emergence of pathogens.</title>
        <authorList>
            <person name="Haridas S."/>
            <person name="Albert R."/>
            <person name="Binder M."/>
            <person name="Bloem J."/>
            <person name="Labutti K."/>
            <person name="Salamov A."/>
            <person name="Andreopoulos B."/>
            <person name="Baker S."/>
            <person name="Barry K."/>
            <person name="Bills G."/>
            <person name="Bluhm B."/>
            <person name="Cannon C."/>
            <person name="Castanera R."/>
            <person name="Culley D."/>
            <person name="Daum C."/>
            <person name="Ezra D."/>
            <person name="Gonzalez J."/>
            <person name="Henrissat B."/>
            <person name="Kuo A."/>
            <person name="Liang C."/>
            <person name="Lipzen A."/>
            <person name="Lutzoni F."/>
            <person name="Magnuson J."/>
            <person name="Mondo S."/>
            <person name="Nolan M."/>
            <person name="Ohm R."/>
            <person name="Pangilinan J."/>
            <person name="Park H.-J."/>
            <person name="Ramirez L."/>
            <person name="Alfaro M."/>
            <person name="Sun H."/>
            <person name="Tritt A."/>
            <person name="Yoshinaga Y."/>
            <person name="Zwiers L.-H."/>
            <person name="Turgeon B."/>
            <person name="Goodwin S."/>
            <person name="Spatafora J."/>
            <person name="Crous P."/>
            <person name="Grigoriev I."/>
        </authorList>
    </citation>
    <scope>NUCLEOTIDE SEQUENCE</scope>
    <source>
        <strain evidence="2">CBS 260.36</strain>
    </source>
</reference>
<comment type="caution">
    <text evidence="2">The sequence shown here is derived from an EMBL/GenBank/DDBJ whole genome shotgun (WGS) entry which is preliminary data.</text>
</comment>
<dbReference type="AlphaFoldDB" id="A0A9P4IWD0"/>
<keyword evidence="3" id="KW-1185">Reference proteome</keyword>
<evidence type="ECO:0000313" key="2">
    <source>
        <dbReference type="EMBL" id="KAF2148930.1"/>
    </source>
</evidence>
<feature type="non-terminal residue" evidence="2">
    <location>
        <position position="317"/>
    </location>
</feature>